<keyword evidence="1" id="KW-0812">Transmembrane</keyword>
<reference evidence="3" key="1">
    <citation type="submission" date="2019-09" db="EMBL/GenBank/DDBJ databases">
        <title>Mumia zhuanghuii sp. nov. isolated from the intestinal contents of plateau pika (Ochotona curzoniae) in the Qinghai-Tibet plateau of China.</title>
        <authorList>
            <person name="Tian Z."/>
        </authorList>
    </citation>
    <scope>NUCLEOTIDE SEQUENCE [LARGE SCALE GENOMIC DNA]</scope>
    <source>
        <strain evidence="3">L-031</strain>
    </source>
</reference>
<dbReference type="EMBL" id="CP044232">
    <property type="protein sequence ID" value="QEW02112.1"/>
    <property type="molecule type" value="Genomic_DNA"/>
</dbReference>
<evidence type="ECO:0000313" key="3">
    <source>
        <dbReference type="Proteomes" id="UP000325516"/>
    </source>
</evidence>
<evidence type="ECO:0000256" key="1">
    <source>
        <dbReference type="SAM" id="Phobius"/>
    </source>
</evidence>
<dbReference type="KEGG" id="mlz:F6J85_02690"/>
<protein>
    <submittedName>
        <fullName evidence="2">DUF4012 domain-containing protein</fullName>
    </submittedName>
</protein>
<evidence type="ECO:0000313" key="2">
    <source>
        <dbReference type="EMBL" id="QEW02112.1"/>
    </source>
</evidence>
<keyword evidence="1" id="KW-1133">Transmembrane helix</keyword>
<proteinExistence type="predicted"/>
<keyword evidence="3" id="KW-1185">Reference proteome</keyword>
<organism evidence="2 3">
    <name type="scientific">Microbacterium lushaniae</name>
    <dbReference type="NCBI Taxonomy" id="2614639"/>
    <lineage>
        <taxon>Bacteria</taxon>
        <taxon>Bacillati</taxon>
        <taxon>Actinomycetota</taxon>
        <taxon>Actinomycetes</taxon>
        <taxon>Micrococcales</taxon>
        <taxon>Microbacteriaceae</taxon>
        <taxon>Microbacterium</taxon>
    </lineage>
</organism>
<sequence>MTEYPVSASRRVAGRVVAGLLAAFVAVLLLGGLWIGVRGAMAYGHVVDARAAAADAQQSLSDPAQAAEVIDRISEHTSAARALTGDPVWALAAGLPWIGPQLDAVATLTRTADDVATTAIAPLAEVATSFSVDSLRPQEGRFDVAALADLHEPAVTSAARLAAASEEVARIRPENLLAPLREPVAEVQDLFADVAVGADALGRATALMPAMLGAEGPRDYLVLFQNNAEWRSLGGIAGAMAVVHTEDGRISLSAQGSTRDFQRYADPVLPLSPELEEIYALRPAQFVQNVTQIPDFTVGAPLAREMWQREFGSQLSGVVAVDPVTLSYLLQATGPVTLPTGDVLSAETAVPLLLNEVYQRYEAPAQQDAFFAAATAAVFDTLSSGTADPAKLVDALARAGSERRLYLWNADEADQAILDGTSLQGRLPETDAEATRFGVYLNDGTGSKMDYYMNVAASVGWCTDTEGSPDALLSVRLRSDAPADAAALPDYITGGGSFGTPAGTTETVAYLYLPEGAEIVAAQPGGTASQPTAGFGGGMHEGRRVLTWATNLLPGEEATVIVRVRTPATPVLEAVVTPTMREVESAELAPGCTPTGQ</sequence>
<dbReference type="InterPro" id="IPR025101">
    <property type="entry name" value="DUF4012"/>
</dbReference>
<gene>
    <name evidence="2" type="ORF">F6J85_02690</name>
</gene>
<dbReference type="Pfam" id="PF13196">
    <property type="entry name" value="DUF4012"/>
    <property type="match status" value="1"/>
</dbReference>
<accession>A0A5J6L106</accession>
<dbReference type="Proteomes" id="UP000325516">
    <property type="component" value="Chromosome"/>
</dbReference>
<keyword evidence="1" id="KW-0472">Membrane</keyword>
<feature type="transmembrane region" description="Helical" evidence="1">
    <location>
        <begin position="12"/>
        <end position="35"/>
    </location>
</feature>
<dbReference type="RefSeq" id="WP_150923716.1">
    <property type="nucleotide sequence ID" value="NZ_CP044232.1"/>
</dbReference>
<name>A0A5J6L106_9MICO</name>
<dbReference type="AlphaFoldDB" id="A0A5J6L106"/>